<name>I3KCN7_ORENI</name>
<dbReference type="OMA" id="PPSNQCQ"/>
<reference evidence="6" key="1">
    <citation type="submission" date="2012-01" db="EMBL/GenBank/DDBJ databases">
        <title>The Genome Sequence of Oreochromis niloticus (Nile Tilapia).</title>
        <authorList>
            <consortium name="Broad Institute Genome Assembly Team"/>
            <consortium name="Broad Institute Sequencing Platform"/>
            <person name="Di Palma F."/>
            <person name="Johnson J."/>
            <person name="Lander E.S."/>
            <person name="Lindblad-Toh K."/>
        </authorList>
    </citation>
    <scope>NUCLEOTIDE SEQUENCE [LARGE SCALE GENOMIC DNA]</scope>
</reference>
<dbReference type="SUPFAM" id="SSF57603">
    <property type="entry name" value="FnI-like domain"/>
    <property type="match status" value="10"/>
</dbReference>
<evidence type="ECO:0000313" key="5">
    <source>
        <dbReference type="Ensembl" id="ENSONIP00000018882.2"/>
    </source>
</evidence>
<feature type="domain" description="VWFC" evidence="4">
    <location>
        <begin position="400"/>
        <end position="457"/>
    </location>
</feature>
<dbReference type="Pfam" id="PF00093">
    <property type="entry name" value="VWC"/>
    <property type="match status" value="2"/>
</dbReference>
<evidence type="ECO:0000256" key="2">
    <source>
        <dbReference type="ARBA" id="ARBA00022525"/>
    </source>
</evidence>
<feature type="domain" description="VWFC" evidence="4">
    <location>
        <begin position="280"/>
        <end position="339"/>
    </location>
</feature>
<feature type="domain" description="VWFC" evidence="4">
    <location>
        <begin position="9"/>
        <end position="66"/>
    </location>
</feature>
<feature type="domain" description="VWFC" evidence="4">
    <location>
        <begin position="222"/>
        <end position="280"/>
    </location>
</feature>
<proteinExistence type="predicted"/>
<comment type="subcellular location">
    <subcellularLocation>
        <location evidence="1">Secreted</location>
    </subcellularLocation>
</comment>
<dbReference type="GeneTree" id="ENSGT00940000160243"/>
<dbReference type="InterPro" id="IPR052424">
    <property type="entry name" value="Kielin_Chordin-BMP_Reg"/>
</dbReference>
<dbReference type="STRING" id="8128.ENSONIP00000018882"/>
<dbReference type="Pfam" id="PF23334">
    <property type="entry name" value="VWC2L_2nd"/>
    <property type="match status" value="3"/>
</dbReference>
<accession>I3KCN7</accession>
<reference evidence="5" key="3">
    <citation type="submission" date="2025-09" db="UniProtKB">
        <authorList>
            <consortium name="Ensembl"/>
        </authorList>
    </citation>
    <scope>IDENTIFICATION</scope>
</reference>
<evidence type="ECO:0000256" key="3">
    <source>
        <dbReference type="ARBA" id="ARBA00022729"/>
    </source>
</evidence>
<evidence type="ECO:0000259" key="4">
    <source>
        <dbReference type="PROSITE" id="PS50184"/>
    </source>
</evidence>
<keyword evidence="2" id="KW-0964">Secreted</keyword>
<organism evidence="5 6">
    <name type="scientific">Oreochromis niloticus</name>
    <name type="common">Nile tilapia</name>
    <name type="synonym">Tilapia nilotica</name>
    <dbReference type="NCBI Taxonomy" id="8128"/>
    <lineage>
        <taxon>Eukaryota</taxon>
        <taxon>Metazoa</taxon>
        <taxon>Chordata</taxon>
        <taxon>Craniata</taxon>
        <taxon>Vertebrata</taxon>
        <taxon>Euteleostomi</taxon>
        <taxon>Actinopterygii</taxon>
        <taxon>Neopterygii</taxon>
        <taxon>Teleostei</taxon>
        <taxon>Neoteleostei</taxon>
        <taxon>Acanthomorphata</taxon>
        <taxon>Ovalentaria</taxon>
        <taxon>Cichlomorphae</taxon>
        <taxon>Cichliformes</taxon>
        <taxon>Cichlidae</taxon>
        <taxon>African cichlids</taxon>
        <taxon>Pseudocrenilabrinae</taxon>
        <taxon>Oreochromini</taxon>
        <taxon>Oreochromis</taxon>
    </lineage>
</organism>
<evidence type="ECO:0000256" key="1">
    <source>
        <dbReference type="ARBA" id="ARBA00004613"/>
    </source>
</evidence>
<evidence type="ECO:0000313" key="6">
    <source>
        <dbReference type="Proteomes" id="UP000005207"/>
    </source>
</evidence>
<sequence length="686" mass="74500">PGGCAQQITGCTHSGVNYNNGDSWRSAESPCDICQCLVGLTAREQCYTPCRNPTAPPPNTCCPVCEGCDVNGHEVPNGAVIPFGDPCEECRCENGNMVCSQKCPPLRCSNPIRQPHLCCPVCKSATYNCTCANGEAVCTRTQCAANNCLHPTRVTGSCCSVCDSCTYNQRVYSNGQSFMTPDRPCHTCTCLHGTVQCERQSCPQLNCRDSYTPPGECCPRCRDCSYENRVFLNGEVFPNPVSVCEECTCVSGRIDCHQAQCSEPRCNAPMPGQCCQNNCNGCSYAGKEYSNGQQFPHPTDSCRTCSCTNGNVQCLMKRCSPLTCSNPYLIQGECCPQCPAPPSDCVYEQSSYNHLEHFSDPNNDCRSCACTNGTVRCKRKRCPFAHCSHPIKQDCCRSCEGCLYEDQQRVNGEMWDNPSEPCGECACRDGSVQCQRKRCPASNCKHPVQRDCCMSCDGCMYNGREYLDGNEFRDGSDPCVVCHCYGGNVACSRIPCDEKCSHPYKPPRQCCGECDRCSYNGAVLLNGQSIPDPGNPCYECICQVVSQRKCPAVSCPHPTLNSCACEVCDGCNFYGRDCLSGEQFAHPTDSCQRCSCQNGGVVCEQESCPSITCSNPVTRPGECCPVCDCCLYEDAVYSNGESFRPPSNQCQSCTCVAGTVECVSDGCQQPPCAQQVSMSEPCSGTS</sequence>
<dbReference type="AlphaFoldDB" id="I3KCN7"/>
<dbReference type="Gene3D" id="6.20.200.20">
    <property type="match status" value="6"/>
</dbReference>
<feature type="domain" description="VWFC" evidence="4">
    <location>
        <begin position="163"/>
        <end position="222"/>
    </location>
</feature>
<feature type="domain" description="VWFC" evidence="4">
    <location>
        <begin position="66"/>
        <end position="123"/>
    </location>
</feature>
<dbReference type="PANTHER" id="PTHR46698">
    <property type="entry name" value="CROSSVEINLESS 2"/>
    <property type="match status" value="1"/>
</dbReference>
<feature type="domain" description="VWFC" evidence="4">
    <location>
        <begin position="569"/>
        <end position="628"/>
    </location>
</feature>
<dbReference type="Ensembl" id="ENSONIT00000018899.2">
    <property type="protein sequence ID" value="ENSONIP00000018882.2"/>
    <property type="gene ID" value="ENSONIG00000014997.2"/>
</dbReference>
<dbReference type="PROSITE" id="PS01208">
    <property type="entry name" value="VWFC_1"/>
    <property type="match status" value="2"/>
</dbReference>
<dbReference type="SMART" id="SM00214">
    <property type="entry name" value="VWC"/>
    <property type="match status" value="11"/>
</dbReference>
<protein>
    <recommendedName>
        <fullName evidence="4">VWFC domain-containing protein</fullName>
    </recommendedName>
</protein>
<feature type="domain" description="VWFC" evidence="4">
    <location>
        <begin position="457"/>
        <end position="515"/>
    </location>
</feature>
<keyword evidence="6" id="KW-1185">Reference proteome</keyword>
<dbReference type="HOGENOM" id="CLU_000367_0_0_1"/>
<dbReference type="PANTHER" id="PTHR46698:SF6">
    <property type="entry name" value="KIELIN_CHORDIN-LIKE PROTEIN"/>
    <property type="match status" value="1"/>
</dbReference>
<dbReference type="InterPro" id="IPR001007">
    <property type="entry name" value="VWF_dom"/>
</dbReference>
<dbReference type="Gene3D" id="2.10.70.10">
    <property type="entry name" value="Complement Module, domain 1"/>
    <property type="match status" value="3"/>
</dbReference>
<keyword evidence="3" id="KW-0732">Signal</keyword>
<reference evidence="5" key="2">
    <citation type="submission" date="2025-08" db="UniProtKB">
        <authorList>
            <consortium name="Ensembl"/>
        </authorList>
    </citation>
    <scope>IDENTIFICATION</scope>
</reference>
<dbReference type="InParanoid" id="I3KCN7"/>
<dbReference type="Proteomes" id="UP000005207">
    <property type="component" value="Linkage group LG7"/>
</dbReference>
<dbReference type="GO" id="GO:0005576">
    <property type="term" value="C:extracellular region"/>
    <property type="evidence" value="ECO:0007669"/>
    <property type="project" value="UniProtKB-SubCell"/>
</dbReference>
<dbReference type="PROSITE" id="PS50184">
    <property type="entry name" value="VWFC_2"/>
    <property type="match status" value="8"/>
</dbReference>